<evidence type="ECO:0000313" key="4">
    <source>
        <dbReference type="Proteomes" id="UP000016933"/>
    </source>
</evidence>
<dbReference type="OMA" id="HARANPQ"/>
<feature type="compositionally biased region" description="Acidic residues" evidence="1">
    <location>
        <begin position="330"/>
        <end position="344"/>
    </location>
</feature>
<sequence length="355" mass="38392">MAISSDLNGVTISLVIDNQELPEQDFPDPDSEERTVNRLVEAQSQQIFQVQMTVAPDTVFTGSELVSKVFVDGRQIDEPLVNIGVLGMGFPFTETSLGSYVSSTMVRKYQFADISTVEQQSHSISSRSHSVRNIMSFTSANSYRSASTSSNTESQAWTPMTSVSGMSGSRSASYTGGPMTPSLSADGYVPRELLDLGTIKVEVRHVNKQEAVGFGPGGDVGRNFGNGAKNEANFTAPAKTTTVQTWSVENVPGVANPAATFISHYRSKEGLESMLALAAQSVEGPSRKDEESEQKAIKLESVTEEEALENVAAPVLRRSSRHAVKHGEDMVDAIEIDETEEDGRDGENKVKVQEE</sequence>
<evidence type="ECO:0000256" key="1">
    <source>
        <dbReference type="SAM" id="MobiDB-lite"/>
    </source>
</evidence>
<dbReference type="PANTHER" id="PTHR36223">
    <property type="entry name" value="BETA-LACTAMASE-TYPE TRANSPEPTIDASE FOLD DOMAIN CONTAINING PROTEIN"/>
    <property type="match status" value="1"/>
</dbReference>
<gene>
    <name evidence="3" type="ORF">DOTSEDRAFT_27699</name>
</gene>
<protein>
    <recommendedName>
        <fullName evidence="2">DUF7918 domain-containing protein</fullName>
    </recommendedName>
</protein>
<reference evidence="3 4" key="2">
    <citation type="journal article" date="2012" name="PLoS Pathog.">
        <title>Diverse lifestyles and strategies of plant pathogenesis encoded in the genomes of eighteen Dothideomycetes fungi.</title>
        <authorList>
            <person name="Ohm R.A."/>
            <person name="Feau N."/>
            <person name="Henrissat B."/>
            <person name="Schoch C.L."/>
            <person name="Horwitz B.A."/>
            <person name="Barry K.W."/>
            <person name="Condon B.J."/>
            <person name="Copeland A.C."/>
            <person name="Dhillon B."/>
            <person name="Glaser F."/>
            <person name="Hesse C.N."/>
            <person name="Kosti I."/>
            <person name="LaButti K."/>
            <person name="Lindquist E.A."/>
            <person name="Lucas S."/>
            <person name="Salamov A.A."/>
            <person name="Bradshaw R.E."/>
            <person name="Ciuffetti L."/>
            <person name="Hamelin R.C."/>
            <person name="Kema G.H.J."/>
            <person name="Lawrence C."/>
            <person name="Scott J.A."/>
            <person name="Spatafora J.W."/>
            <person name="Turgeon B.G."/>
            <person name="de Wit P.J.G.M."/>
            <person name="Zhong S."/>
            <person name="Goodwin S.B."/>
            <person name="Grigoriev I.V."/>
        </authorList>
    </citation>
    <scope>NUCLEOTIDE SEQUENCE [LARGE SCALE GENOMIC DNA]</scope>
    <source>
        <strain evidence="4">NZE10 / CBS 128990</strain>
    </source>
</reference>
<dbReference type="AlphaFoldDB" id="N1PG87"/>
<name>N1PG87_DOTSN</name>
<feature type="compositionally biased region" description="Basic and acidic residues" evidence="1">
    <location>
        <begin position="345"/>
        <end position="355"/>
    </location>
</feature>
<evidence type="ECO:0000313" key="3">
    <source>
        <dbReference type="EMBL" id="EME41124.1"/>
    </source>
</evidence>
<dbReference type="Pfam" id="PF25534">
    <property type="entry name" value="DUF7918"/>
    <property type="match status" value="1"/>
</dbReference>
<evidence type="ECO:0000259" key="2">
    <source>
        <dbReference type="Pfam" id="PF25534"/>
    </source>
</evidence>
<dbReference type="EMBL" id="KB446543">
    <property type="protein sequence ID" value="EME41124.1"/>
    <property type="molecule type" value="Genomic_DNA"/>
</dbReference>
<proteinExistence type="predicted"/>
<dbReference type="STRING" id="675120.N1PG87"/>
<keyword evidence="4" id="KW-1185">Reference proteome</keyword>
<dbReference type="HOGENOM" id="CLU_780804_0_0_1"/>
<dbReference type="eggNOG" id="ENOG502T60F">
    <property type="taxonomic scope" value="Eukaryota"/>
</dbReference>
<dbReference type="OrthoDB" id="3364132at2759"/>
<accession>N1PG87</accession>
<reference evidence="4" key="1">
    <citation type="journal article" date="2012" name="PLoS Genet.">
        <title>The genomes of the fungal plant pathogens Cladosporium fulvum and Dothistroma septosporum reveal adaptation to different hosts and lifestyles but also signatures of common ancestry.</title>
        <authorList>
            <person name="de Wit P.J.G.M."/>
            <person name="van der Burgt A."/>
            <person name="Oekmen B."/>
            <person name="Stergiopoulos I."/>
            <person name="Abd-Elsalam K.A."/>
            <person name="Aerts A.L."/>
            <person name="Bahkali A.H."/>
            <person name="Beenen H.G."/>
            <person name="Chettri P."/>
            <person name="Cox M.P."/>
            <person name="Datema E."/>
            <person name="de Vries R.P."/>
            <person name="Dhillon B."/>
            <person name="Ganley A.R."/>
            <person name="Griffiths S.A."/>
            <person name="Guo Y."/>
            <person name="Hamelin R.C."/>
            <person name="Henrissat B."/>
            <person name="Kabir M.S."/>
            <person name="Jashni M.K."/>
            <person name="Kema G."/>
            <person name="Klaubauf S."/>
            <person name="Lapidus A."/>
            <person name="Levasseur A."/>
            <person name="Lindquist E."/>
            <person name="Mehrabi R."/>
            <person name="Ohm R.A."/>
            <person name="Owen T.J."/>
            <person name="Salamov A."/>
            <person name="Schwelm A."/>
            <person name="Schijlen E."/>
            <person name="Sun H."/>
            <person name="van den Burg H.A."/>
            <person name="van Ham R.C.H.J."/>
            <person name="Zhang S."/>
            <person name="Goodwin S.B."/>
            <person name="Grigoriev I.V."/>
            <person name="Collemare J."/>
            <person name="Bradshaw R.E."/>
        </authorList>
    </citation>
    <scope>NUCLEOTIDE SEQUENCE [LARGE SCALE GENOMIC DNA]</scope>
    <source>
        <strain evidence="4">NZE10 / CBS 128990</strain>
    </source>
</reference>
<feature type="region of interest" description="Disordered" evidence="1">
    <location>
        <begin position="322"/>
        <end position="355"/>
    </location>
</feature>
<dbReference type="InterPro" id="IPR057678">
    <property type="entry name" value="DUF7918"/>
</dbReference>
<feature type="domain" description="DUF7918" evidence="2">
    <location>
        <begin position="9"/>
        <end position="131"/>
    </location>
</feature>
<dbReference type="Proteomes" id="UP000016933">
    <property type="component" value="Unassembled WGS sequence"/>
</dbReference>
<dbReference type="PANTHER" id="PTHR36223:SF1">
    <property type="entry name" value="TRANSCRIPTION ELONGATION FACTOR EAF N-TERMINAL DOMAIN-CONTAINING PROTEIN"/>
    <property type="match status" value="1"/>
</dbReference>
<organism evidence="3 4">
    <name type="scientific">Dothistroma septosporum (strain NZE10 / CBS 128990)</name>
    <name type="common">Red band needle blight fungus</name>
    <name type="synonym">Mycosphaerella pini</name>
    <dbReference type="NCBI Taxonomy" id="675120"/>
    <lineage>
        <taxon>Eukaryota</taxon>
        <taxon>Fungi</taxon>
        <taxon>Dikarya</taxon>
        <taxon>Ascomycota</taxon>
        <taxon>Pezizomycotina</taxon>
        <taxon>Dothideomycetes</taxon>
        <taxon>Dothideomycetidae</taxon>
        <taxon>Mycosphaerellales</taxon>
        <taxon>Mycosphaerellaceae</taxon>
        <taxon>Dothistroma</taxon>
    </lineage>
</organism>